<dbReference type="PROSITE" id="PS51892">
    <property type="entry name" value="SUBTILASE"/>
    <property type="match status" value="1"/>
</dbReference>
<comment type="caution">
    <text evidence="9">The sequence shown here is derived from an EMBL/GenBank/DDBJ whole genome shotgun (WGS) entry which is preliminary data.</text>
</comment>
<dbReference type="InterPro" id="IPR023827">
    <property type="entry name" value="Peptidase_S8_Asp-AS"/>
</dbReference>
<feature type="active site" description="Charge relay system" evidence="5">
    <location>
        <position position="243"/>
    </location>
</feature>
<evidence type="ECO:0000256" key="4">
    <source>
        <dbReference type="ARBA" id="ARBA00022825"/>
    </source>
</evidence>
<dbReference type="PROSITE" id="PS00136">
    <property type="entry name" value="SUBTILASE_ASP"/>
    <property type="match status" value="1"/>
</dbReference>
<evidence type="ECO:0000256" key="6">
    <source>
        <dbReference type="RuleBase" id="RU003355"/>
    </source>
</evidence>
<evidence type="ECO:0000313" key="9">
    <source>
        <dbReference type="EMBL" id="MCC0177186.1"/>
    </source>
</evidence>
<keyword evidence="2 5" id="KW-0645">Protease</keyword>
<keyword evidence="4 5" id="KW-0720">Serine protease</keyword>
<dbReference type="PANTHER" id="PTHR43806">
    <property type="entry name" value="PEPTIDASE S8"/>
    <property type="match status" value="1"/>
</dbReference>
<evidence type="ECO:0000256" key="5">
    <source>
        <dbReference type="PROSITE-ProRule" id="PRU01240"/>
    </source>
</evidence>
<proteinExistence type="inferred from homology"/>
<comment type="similarity">
    <text evidence="1 5 6">Belongs to the peptidase S8 family.</text>
</comment>
<dbReference type="Pfam" id="PF00082">
    <property type="entry name" value="Peptidase_S8"/>
    <property type="match status" value="1"/>
</dbReference>
<dbReference type="Gene3D" id="3.40.50.200">
    <property type="entry name" value="Peptidase S8/S53 domain"/>
    <property type="match status" value="1"/>
</dbReference>
<feature type="active site" description="Charge relay system" evidence="5">
    <location>
        <position position="210"/>
    </location>
</feature>
<dbReference type="PROSITE" id="PS00138">
    <property type="entry name" value="SUBTILASE_SER"/>
    <property type="match status" value="1"/>
</dbReference>
<evidence type="ECO:0000256" key="3">
    <source>
        <dbReference type="ARBA" id="ARBA00022801"/>
    </source>
</evidence>
<dbReference type="InterPro" id="IPR023828">
    <property type="entry name" value="Peptidase_S8_Ser-AS"/>
</dbReference>
<dbReference type="PANTHER" id="PTHR43806:SF11">
    <property type="entry name" value="CEREVISIN-RELATED"/>
    <property type="match status" value="1"/>
</dbReference>
<dbReference type="Proteomes" id="UP000729733">
    <property type="component" value="Unassembled WGS sequence"/>
</dbReference>
<dbReference type="InterPro" id="IPR000209">
    <property type="entry name" value="Peptidase_S8/S53_dom"/>
</dbReference>
<dbReference type="GO" id="GO:0004252">
    <property type="term" value="F:serine-type endopeptidase activity"/>
    <property type="evidence" value="ECO:0007669"/>
    <property type="project" value="UniProtKB-UniRule"/>
</dbReference>
<name>A0A964BQT7_9CYAN</name>
<evidence type="ECO:0000313" key="10">
    <source>
        <dbReference type="Proteomes" id="UP000729733"/>
    </source>
</evidence>
<dbReference type="AlphaFoldDB" id="A0A964BQT7"/>
<feature type="domain" description="Peptidase S8/S53" evidence="7">
    <location>
        <begin position="201"/>
        <end position="498"/>
    </location>
</feature>
<dbReference type="SUPFAM" id="SSF89260">
    <property type="entry name" value="Collagen-binding domain"/>
    <property type="match status" value="1"/>
</dbReference>
<evidence type="ECO:0000259" key="8">
    <source>
        <dbReference type="Pfam" id="PF18885"/>
    </source>
</evidence>
<dbReference type="GO" id="GO:0006508">
    <property type="term" value="P:proteolysis"/>
    <property type="evidence" value="ECO:0007669"/>
    <property type="project" value="UniProtKB-KW"/>
</dbReference>
<dbReference type="InterPro" id="IPR043708">
    <property type="entry name" value="DUF5648"/>
</dbReference>
<reference evidence="9" key="1">
    <citation type="journal article" date="2021" name="Antonie Van Leeuwenhoek">
        <title>Draft genome and description of Waterburya agarophytonicola gen. nov. sp. nov. (Pleurocapsales, Cyanobacteria): a seaweed symbiont.</title>
        <authorList>
            <person name="Bonthond G."/>
            <person name="Shalygin S."/>
            <person name="Bayer T."/>
            <person name="Weinberger F."/>
        </authorList>
    </citation>
    <scope>NUCLEOTIDE SEQUENCE</scope>
    <source>
        <strain evidence="9">KI4</strain>
    </source>
</reference>
<dbReference type="PRINTS" id="PR00723">
    <property type="entry name" value="SUBTILISIN"/>
</dbReference>
<dbReference type="SUPFAM" id="SSF52743">
    <property type="entry name" value="Subtilisin-like"/>
    <property type="match status" value="1"/>
</dbReference>
<dbReference type="InterPro" id="IPR036852">
    <property type="entry name" value="Peptidase_S8/S53_dom_sf"/>
</dbReference>
<dbReference type="Pfam" id="PF18885">
    <property type="entry name" value="DUF5648"/>
    <property type="match status" value="1"/>
</dbReference>
<dbReference type="InterPro" id="IPR022398">
    <property type="entry name" value="Peptidase_S8_His-AS"/>
</dbReference>
<keyword evidence="10" id="KW-1185">Reference proteome</keyword>
<organism evidence="9 10">
    <name type="scientific">Waterburya agarophytonicola KI4</name>
    <dbReference type="NCBI Taxonomy" id="2874699"/>
    <lineage>
        <taxon>Bacteria</taxon>
        <taxon>Bacillati</taxon>
        <taxon>Cyanobacteriota</taxon>
        <taxon>Cyanophyceae</taxon>
        <taxon>Pleurocapsales</taxon>
        <taxon>Hyellaceae</taxon>
        <taxon>Waterburya</taxon>
        <taxon>Waterburya agarophytonicola</taxon>
    </lineage>
</organism>
<keyword evidence="3 5" id="KW-0378">Hydrolase</keyword>
<accession>A0A964BQT7</accession>
<gene>
    <name evidence="9" type="ORF">I4641_09375</name>
</gene>
<evidence type="ECO:0000259" key="7">
    <source>
        <dbReference type="Pfam" id="PF00082"/>
    </source>
</evidence>
<dbReference type="InterPro" id="IPR015500">
    <property type="entry name" value="Peptidase_S8_subtilisin-rel"/>
</dbReference>
<evidence type="ECO:0000256" key="1">
    <source>
        <dbReference type="ARBA" id="ARBA00011073"/>
    </source>
</evidence>
<dbReference type="InterPro" id="IPR050131">
    <property type="entry name" value="Peptidase_S8_subtilisin-like"/>
</dbReference>
<protein>
    <submittedName>
        <fullName evidence="9">S8 family serine peptidase</fullName>
    </submittedName>
</protein>
<feature type="domain" description="DUF5648" evidence="8">
    <location>
        <begin position="1035"/>
        <end position="1178"/>
    </location>
</feature>
<dbReference type="EMBL" id="JADWDC010000018">
    <property type="protein sequence ID" value="MCC0177186.1"/>
    <property type="molecule type" value="Genomic_DNA"/>
</dbReference>
<dbReference type="Gene3D" id="2.60.120.380">
    <property type="match status" value="2"/>
</dbReference>
<dbReference type="PROSITE" id="PS00137">
    <property type="entry name" value="SUBTILASE_HIS"/>
    <property type="match status" value="1"/>
</dbReference>
<evidence type="ECO:0000256" key="2">
    <source>
        <dbReference type="ARBA" id="ARBA00022670"/>
    </source>
</evidence>
<feature type="active site" description="Charge relay system" evidence="5">
    <location>
        <position position="454"/>
    </location>
</feature>
<dbReference type="RefSeq" id="WP_229640223.1">
    <property type="nucleotide sequence ID" value="NZ_JADWDC010000018.1"/>
</dbReference>
<sequence length="1186" mass="128168">MSYRLITPQDILNKALLEARKQLSSFISDPNFNDRIDLAFGLSDPQQSNNAREIIGQWLAGENILPGIEIISSSSINGALGAYSADNNTIYLSQEFLSQNQNNRDRVTSVILEELGHAFSQQLNPEDVPGDEGAIFSLLVRNENISSETLTRLQTEDDTVTVNLNDRNIQIEQAEAGINPAFDLIGLTDLRNDPNFADIDGTGFDVVVIDTGLDRTHPLLDDNYRFGFDYIDGDDNPNDLNDHGTHVSGTIGAEDENIGVAPDVGLIGLRAGDANGAFSVGAVINALEWVLNEVNNPDSEFNIASVNLSFGGNEFFTAPNQPNSLVDVERRRLIQDIEAAGVVVVAAAGNDYIGKTDSEGNLFDVGGNLLDPNQEPNVSAPAIYSTISVGAVWQNNIDPVNFYSNFQVPGADRIAIFSQRLNVDNFLFAPGAYITSTVPQKPNGELLNTSAGTSQASPHVAGAVALLQEIAAGFGVRLSSAQVRDYLINNADIIADGDDEEDGVINTNVSYPRINIHNSAIALREDLENANFTPAPPTDPNNAPNDIIDGAIDVTLGNDREPLIFPGVLGTDRNEPVASADVDLYRLILPDNGTLNIDIDTPFADFPDSYIRLFNENGEELFFTTNNELVASDDDLAPGETSATLNSTGEAVVLDDENITNVVDGFFDDDGNYQKGNYGHATDSYLSFLGGRGQIYYIGVSDFSNQQYNPLILDNRPAPLSTDGGSYELIATFLNEDVDGSIDSLITSPALPTDSLTGFIGNDGATAVGDKDVDFYRVNSLTPGILEIDIDSVSEASIIDPVDSVIVLFDEQGNQISLNDDTDTTDSRLRFQVEANTNYYAGITGFGNQDFNPLASGSGSGGDTGEYVLNSRLLPLDTVSSISNNTIDSDLVRNVALGETIAANIGEDDGYIVGGADIDLYRFVPTNNGTVNIRVSTSEEFSADTVLRFFDQDGNEIAFNDDESSLIRGSFLEVEVLANTEYYIGINGYSLEAGNYDPFTGEGAAPGSQGDYNLSVGDITGTNLDLIDDDSEFSVYRFFRNDVGVHFYTANPAERDIVGELDNFSFEGVSYQSVDPAASSSEVTPVYRFLNQDTGVHLYTTSETERDIVRELDNFSFEGEVFSAYSLETGTSIEGAIPIFRFFNTSTGAHFYTPSVAERDNVEDNLPDFQSEGIAYYAFPTDVVQS</sequence>